<evidence type="ECO:0000256" key="1">
    <source>
        <dbReference type="SAM" id="MobiDB-lite"/>
    </source>
</evidence>
<sequence length="234" mass="26476">MPSATTSRMPPEEPDRQTLTLPSNGDEASASRDRTLNRDELKAYIRHQCPNAAHVLEQGRSISFLEHWTGNTCEKQIVLGQIEVDGQMFTLTACLTSHFFVKFIYDGGKIASNGQLNETNSYSTHLSSHCEVFLDDAHKSISLDTLKRAVNTLYDQLNKPAPKKNKISEEEYIPLFVSDITEQEEEKLRKKAAESDLWRARLDKRVAKLLEEKIEPEGKVAQSSERAGKKRKVT</sequence>
<evidence type="ECO:0000313" key="2">
    <source>
        <dbReference type="EMBL" id="KAF2437499.1"/>
    </source>
</evidence>
<comment type="caution">
    <text evidence="2">The sequence shown here is derived from an EMBL/GenBank/DDBJ whole genome shotgun (WGS) entry which is preliminary data.</text>
</comment>
<organism evidence="2 3">
    <name type="scientific">Karstenula rhodostoma CBS 690.94</name>
    <dbReference type="NCBI Taxonomy" id="1392251"/>
    <lineage>
        <taxon>Eukaryota</taxon>
        <taxon>Fungi</taxon>
        <taxon>Dikarya</taxon>
        <taxon>Ascomycota</taxon>
        <taxon>Pezizomycotina</taxon>
        <taxon>Dothideomycetes</taxon>
        <taxon>Pleosporomycetidae</taxon>
        <taxon>Pleosporales</taxon>
        <taxon>Massarineae</taxon>
        <taxon>Didymosphaeriaceae</taxon>
        <taxon>Karstenula</taxon>
    </lineage>
</organism>
<proteinExistence type="predicted"/>
<protein>
    <submittedName>
        <fullName evidence="2">Uncharacterized protein</fullName>
    </submittedName>
</protein>
<dbReference type="EMBL" id="MU001516">
    <property type="protein sequence ID" value="KAF2437499.1"/>
    <property type="molecule type" value="Genomic_DNA"/>
</dbReference>
<evidence type="ECO:0000313" key="3">
    <source>
        <dbReference type="Proteomes" id="UP000799764"/>
    </source>
</evidence>
<dbReference type="Proteomes" id="UP000799764">
    <property type="component" value="Unassembled WGS sequence"/>
</dbReference>
<dbReference type="AlphaFoldDB" id="A0A9P4P381"/>
<name>A0A9P4P381_9PLEO</name>
<gene>
    <name evidence="2" type="ORF">P171DRAFT_450062</name>
</gene>
<reference evidence="2" key="1">
    <citation type="journal article" date="2020" name="Stud. Mycol.">
        <title>101 Dothideomycetes genomes: a test case for predicting lifestyles and emergence of pathogens.</title>
        <authorList>
            <person name="Haridas S."/>
            <person name="Albert R."/>
            <person name="Binder M."/>
            <person name="Bloem J."/>
            <person name="Labutti K."/>
            <person name="Salamov A."/>
            <person name="Andreopoulos B."/>
            <person name="Baker S."/>
            <person name="Barry K."/>
            <person name="Bills G."/>
            <person name="Bluhm B."/>
            <person name="Cannon C."/>
            <person name="Castanera R."/>
            <person name="Culley D."/>
            <person name="Daum C."/>
            <person name="Ezra D."/>
            <person name="Gonzalez J."/>
            <person name="Henrissat B."/>
            <person name="Kuo A."/>
            <person name="Liang C."/>
            <person name="Lipzen A."/>
            <person name="Lutzoni F."/>
            <person name="Magnuson J."/>
            <person name="Mondo S."/>
            <person name="Nolan M."/>
            <person name="Ohm R."/>
            <person name="Pangilinan J."/>
            <person name="Park H.-J."/>
            <person name="Ramirez L."/>
            <person name="Alfaro M."/>
            <person name="Sun H."/>
            <person name="Tritt A."/>
            <person name="Yoshinaga Y."/>
            <person name="Zwiers L.-H."/>
            <person name="Turgeon B."/>
            <person name="Goodwin S."/>
            <person name="Spatafora J."/>
            <person name="Crous P."/>
            <person name="Grigoriev I."/>
        </authorList>
    </citation>
    <scope>NUCLEOTIDE SEQUENCE</scope>
    <source>
        <strain evidence="2">CBS 690.94</strain>
    </source>
</reference>
<accession>A0A9P4P381</accession>
<keyword evidence="3" id="KW-1185">Reference proteome</keyword>
<feature type="region of interest" description="Disordered" evidence="1">
    <location>
        <begin position="1"/>
        <end position="34"/>
    </location>
</feature>
<feature type="region of interest" description="Disordered" evidence="1">
    <location>
        <begin position="215"/>
        <end position="234"/>
    </location>
</feature>